<dbReference type="Pfam" id="PF00111">
    <property type="entry name" value="Fer2"/>
    <property type="match status" value="1"/>
</dbReference>
<evidence type="ECO:0000256" key="9">
    <source>
        <dbReference type="SAM" id="Phobius"/>
    </source>
</evidence>
<comment type="similarity">
    <text evidence="1 8">Belongs to the 2Fe2S plant-type ferredoxin family.</text>
</comment>
<keyword evidence="4 8" id="KW-0479">Metal-binding</keyword>
<keyword evidence="7 8" id="KW-0411">Iron-sulfur</keyword>
<name>I7J910_BABMR</name>
<keyword evidence="2 8" id="KW-0813">Transport</keyword>
<dbReference type="GeneID" id="24423734"/>
<dbReference type="OrthoDB" id="1885901at2759"/>
<evidence type="ECO:0000256" key="3">
    <source>
        <dbReference type="ARBA" id="ARBA00022714"/>
    </source>
</evidence>
<sequence>MTYVVYGGSIYLIFLVILHIINCNVVLSHRRTSYAFITSRSIQLQTNNIKSCHKVTFVTPKGKKIVYCEEDEYVLDSAEAAGLDLPYSCRGGSCSTCNCMLTDGNMSNEDQSYLTDEELRKGYRLICTAYPHSDCTVITHKEDELHKLRGESS</sequence>
<reference evidence="11 12" key="2">
    <citation type="journal article" date="2013" name="PLoS ONE">
        <title>Whole genome mapping and re-organization of the nuclear and mitochondrial genomes of Babesia microti isolates.</title>
        <authorList>
            <person name="Cornillot E."/>
            <person name="Dassouli A."/>
            <person name="Garg A."/>
            <person name="Pachikara N."/>
            <person name="Randazzo S."/>
            <person name="Depoix D."/>
            <person name="Carcy B."/>
            <person name="Delbecq S."/>
            <person name="Frutos R."/>
            <person name="Silva J.C."/>
            <person name="Sutton R."/>
            <person name="Krause P.J."/>
            <person name="Mamoun C.B."/>
        </authorList>
    </citation>
    <scope>NUCLEOTIDE SEQUENCE [LARGE SCALE GENOMIC DNA]</scope>
    <source>
        <strain evidence="11 12">RI</strain>
    </source>
</reference>
<dbReference type="InterPro" id="IPR010241">
    <property type="entry name" value="Fd_pln"/>
</dbReference>
<evidence type="ECO:0000256" key="6">
    <source>
        <dbReference type="ARBA" id="ARBA00023004"/>
    </source>
</evidence>
<dbReference type="InterPro" id="IPR012675">
    <property type="entry name" value="Beta-grasp_dom_sf"/>
</dbReference>
<reference evidence="11 12" key="1">
    <citation type="journal article" date="2012" name="Nucleic Acids Res.">
        <title>Sequencing of the smallest Apicomplexan genome from the human pathogen Babesia microti.</title>
        <authorList>
            <person name="Cornillot E."/>
            <person name="Hadj-Kaddour K."/>
            <person name="Dassouli A."/>
            <person name="Noel B."/>
            <person name="Ranwez V."/>
            <person name="Vacherie B."/>
            <person name="Augagneur Y."/>
            <person name="Bres V."/>
            <person name="Duclos A."/>
            <person name="Randazzo S."/>
            <person name="Carcy B."/>
            <person name="Debierre-Grockiego F."/>
            <person name="Delbecq S."/>
            <person name="Moubri-Menage K."/>
            <person name="Shams-Eldin H."/>
            <person name="Usmani-Brown S."/>
            <person name="Bringaud F."/>
            <person name="Wincker P."/>
            <person name="Vivares C.P."/>
            <person name="Schwarz R.T."/>
            <person name="Schetters T.P."/>
            <person name="Krause P.J."/>
            <person name="Gorenflot A."/>
            <person name="Berry V."/>
            <person name="Barbe V."/>
            <person name="Ben Mamoun C."/>
        </authorList>
    </citation>
    <scope>NUCLEOTIDE SEQUENCE [LARGE SCALE GENOMIC DNA]</scope>
    <source>
        <strain evidence="11 12">RI</strain>
    </source>
</reference>
<dbReference type="PANTHER" id="PTHR43112:SF3">
    <property type="entry name" value="FERREDOXIN-2, CHLOROPLASTIC"/>
    <property type="match status" value="1"/>
</dbReference>
<keyword evidence="3 8" id="KW-0001">2Fe-2S</keyword>
<dbReference type="GO" id="GO:0022900">
    <property type="term" value="P:electron transport chain"/>
    <property type="evidence" value="ECO:0007669"/>
    <property type="project" value="InterPro"/>
</dbReference>
<organism evidence="11 12">
    <name type="scientific">Babesia microti (strain RI)</name>
    <dbReference type="NCBI Taxonomy" id="1133968"/>
    <lineage>
        <taxon>Eukaryota</taxon>
        <taxon>Sar</taxon>
        <taxon>Alveolata</taxon>
        <taxon>Apicomplexa</taxon>
        <taxon>Aconoidasida</taxon>
        <taxon>Piroplasmida</taxon>
        <taxon>Babesiidae</taxon>
        <taxon>Babesia</taxon>
    </lineage>
</organism>
<evidence type="ECO:0000256" key="7">
    <source>
        <dbReference type="ARBA" id="ARBA00023014"/>
    </source>
</evidence>
<evidence type="ECO:0000313" key="11">
    <source>
        <dbReference type="EMBL" id="CCF73114.1"/>
    </source>
</evidence>
<evidence type="ECO:0000313" key="12">
    <source>
        <dbReference type="Proteomes" id="UP000002899"/>
    </source>
</evidence>
<dbReference type="GO" id="GO:0046872">
    <property type="term" value="F:metal ion binding"/>
    <property type="evidence" value="ECO:0007669"/>
    <property type="project" value="UniProtKB-KW"/>
</dbReference>
<keyword evidence="9" id="KW-0812">Transmembrane</keyword>
<dbReference type="NCBIfam" id="TIGR02008">
    <property type="entry name" value="fdx_plant"/>
    <property type="match status" value="1"/>
</dbReference>
<keyword evidence="5 8" id="KW-0249">Electron transport</keyword>
<evidence type="ECO:0000256" key="2">
    <source>
        <dbReference type="ARBA" id="ARBA00022448"/>
    </source>
</evidence>
<keyword evidence="12" id="KW-1185">Reference proteome</keyword>
<dbReference type="Gene3D" id="3.10.20.30">
    <property type="match status" value="1"/>
</dbReference>
<evidence type="ECO:0000256" key="5">
    <source>
        <dbReference type="ARBA" id="ARBA00022982"/>
    </source>
</evidence>
<evidence type="ECO:0000256" key="1">
    <source>
        <dbReference type="ARBA" id="ARBA00007874"/>
    </source>
</evidence>
<feature type="domain" description="2Fe-2S ferredoxin-type" evidence="10">
    <location>
        <begin position="53"/>
        <end position="143"/>
    </location>
</feature>
<reference evidence="11 12" key="3">
    <citation type="journal article" date="2016" name="Sci. Rep.">
        <title>Genome-wide diversity and gene expression profiling of Babesia microti isolates identify polymorphic genes that mediate host-pathogen interactions.</title>
        <authorList>
            <person name="Silva J.C."/>
            <person name="Cornillot E."/>
            <person name="McCracken C."/>
            <person name="Usmani-Brown S."/>
            <person name="Dwivedi A."/>
            <person name="Ifeonu O.O."/>
            <person name="Crabtree J."/>
            <person name="Gotia H.T."/>
            <person name="Virji A.Z."/>
            <person name="Reynes C."/>
            <person name="Colinge J."/>
            <person name="Kumar V."/>
            <person name="Lawres L."/>
            <person name="Pazzi J.E."/>
            <person name="Pablo J.V."/>
            <person name="Hung C."/>
            <person name="Brancato J."/>
            <person name="Kumari P."/>
            <person name="Orvis J."/>
            <person name="Tretina K."/>
            <person name="Chibucos M."/>
            <person name="Ott S."/>
            <person name="Sadzewicz L."/>
            <person name="Sengamalay N."/>
            <person name="Shetty A.C."/>
            <person name="Su Q."/>
            <person name="Tallon L."/>
            <person name="Fraser C.M."/>
            <person name="Frutos R."/>
            <person name="Molina D.M."/>
            <person name="Krause P.J."/>
            <person name="Ben Mamoun C."/>
        </authorList>
    </citation>
    <scope>NUCLEOTIDE SEQUENCE [LARGE SCALE GENOMIC DNA]</scope>
    <source>
        <strain evidence="11 12">RI</strain>
    </source>
</reference>
<dbReference type="GO" id="GO:0009055">
    <property type="term" value="F:electron transfer activity"/>
    <property type="evidence" value="ECO:0007669"/>
    <property type="project" value="InterPro"/>
</dbReference>
<dbReference type="EMBL" id="FO082871">
    <property type="protein sequence ID" value="CCF73114.1"/>
    <property type="molecule type" value="Genomic_DNA"/>
</dbReference>
<dbReference type="InterPro" id="IPR036010">
    <property type="entry name" value="2Fe-2S_ferredoxin-like_sf"/>
</dbReference>
<keyword evidence="6 8" id="KW-0408">Iron</keyword>
<dbReference type="VEuPathDB" id="PiroplasmaDB:BMR1_01G03290"/>
<dbReference type="KEGG" id="bmic:BMR1_01G03290"/>
<dbReference type="PROSITE" id="PS51085">
    <property type="entry name" value="2FE2S_FER_2"/>
    <property type="match status" value="1"/>
</dbReference>
<comment type="cofactor">
    <cofactor evidence="8">
        <name>[2Fe-2S] cluster</name>
        <dbReference type="ChEBI" id="CHEBI:190135"/>
    </cofactor>
    <text evidence="8">Binds 1 [2Fe-2S] cluster.</text>
</comment>
<dbReference type="PROSITE" id="PS00197">
    <property type="entry name" value="2FE2S_FER_1"/>
    <property type="match status" value="1"/>
</dbReference>
<dbReference type="OMA" id="KITCMAT"/>
<keyword evidence="9" id="KW-1133">Transmembrane helix</keyword>
<dbReference type="Proteomes" id="UP000002899">
    <property type="component" value="Chromosome I"/>
</dbReference>
<dbReference type="CDD" id="cd00207">
    <property type="entry name" value="fer2"/>
    <property type="match status" value="1"/>
</dbReference>
<evidence type="ECO:0000259" key="10">
    <source>
        <dbReference type="PROSITE" id="PS51085"/>
    </source>
</evidence>
<gene>
    <name evidence="11" type="ORF">BMR1_01G03290</name>
</gene>
<dbReference type="RefSeq" id="XP_012647723.1">
    <property type="nucleotide sequence ID" value="XM_012792269.1"/>
</dbReference>
<dbReference type="InterPro" id="IPR006058">
    <property type="entry name" value="2Fe2S_fd_BS"/>
</dbReference>
<dbReference type="SUPFAM" id="SSF54292">
    <property type="entry name" value="2Fe-2S ferredoxin-like"/>
    <property type="match status" value="1"/>
</dbReference>
<dbReference type="PANTHER" id="PTHR43112">
    <property type="entry name" value="FERREDOXIN"/>
    <property type="match status" value="1"/>
</dbReference>
<evidence type="ECO:0000256" key="8">
    <source>
        <dbReference type="RuleBase" id="RU364001"/>
    </source>
</evidence>
<dbReference type="GO" id="GO:0051537">
    <property type="term" value="F:2 iron, 2 sulfur cluster binding"/>
    <property type="evidence" value="ECO:0007669"/>
    <property type="project" value="UniProtKB-KW"/>
</dbReference>
<dbReference type="InterPro" id="IPR001041">
    <property type="entry name" value="2Fe-2S_ferredoxin-type"/>
</dbReference>
<protein>
    <recommendedName>
        <fullName evidence="8">Ferredoxin</fullName>
    </recommendedName>
</protein>
<comment type="function">
    <text evidence="8">Ferredoxins are iron-sulfur proteins that transfer electrons in a wide variety of metabolic reactions.</text>
</comment>
<proteinExistence type="inferred from homology"/>
<dbReference type="AlphaFoldDB" id="I7J910"/>
<feature type="transmembrane region" description="Helical" evidence="9">
    <location>
        <begin position="6"/>
        <end position="27"/>
    </location>
</feature>
<evidence type="ECO:0000256" key="4">
    <source>
        <dbReference type="ARBA" id="ARBA00022723"/>
    </source>
</evidence>
<keyword evidence="9" id="KW-0472">Membrane</keyword>
<accession>I7J910</accession>